<proteinExistence type="predicted"/>
<comment type="caution">
    <text evidence="1">The sequence shown here is derived from an EMBL/GenBank/DDBJ whole genome shotgun (WGS) entry which is preliminary data.</text>
</comment>
<organism evidence="1 2">
    <name type="scientific">Coprinellus micaceus</name>
    <name type="common">Glistening ink-cap mushroom</name>
    <name type="synonym">Coprinus micaceus</name>
    <dbReference type="NCBI Taxonomy" id="71717"/>
    <lineage>
        <taxon>Eukaryota</taxon>
        <taxon>Fungi</taxon>
        <taxon>Dikarya</taxon>
        <taxon>Basidiomycota</taxon>
        <taxon>Agaricomycotina</taxon>
        <taxon>Agaricomycetes</taxon>
        <taxon>Agaricomycetidae</taxon>
        <taxon>Agaricales</taxon>
        <taxon>Agaricineae</taxon>
        <taxon>Psathyrellaceae</taxon>
        <taxon>Coprinellus</taxon>
    </lineage>
</organism>
<dbReference type="SUPFAM" id="SSF51197">
    <property type="entry name" value="Clavaminate synthase-like"/>
    <property type="match status" value="1"/>
</dbReference>
<dbReference type="OrthoDB" id="4664297at2759"/>
<sequence length="328" mass="37209">MTNYKYLSASDVEHFLKNGYIVVKDAFTKEKVEEFTATLWQRLALDPNDKSTWIKERIHMPVHRREKVETFAPKAWAAIQDLLGGQDRIDEDASTWGDSFIVNLGTAELEGIEGMPHPRDLDNWHVDGDFFVHYLDSPEQALLVIPVFSDISHRGGATMICLDGLDLISRYLAEHPEGVVPDELTFIPSTNTLANPSGNPGFWSHLQEVKKCARFVELTGEVGDVVLMHPLMLHSASKNYLRVPRVITNPPVGLREPFNFCRDDAKEYSLVERKTLLALGVDKFDFKPTTTRRNIVPARVLIQQRMLEDERKRLETNGIDKVATRATA</sequence>
<gene>
    <name evidence="1" type="ORF">FA13DRAFT_469865</name>
</gene>
<reference evidence="1 2" key="1">
    <citation type="journal article" date="2019" name="Nat. Ecol. Evol.">
        <title>Megaphylogeny resolves global patterns of mushroom evolution.</title>
        <authorList>
            <person name="Varga T."/>
            <person name="Krizsan K."/>
            <person name="Foldi C."/>
            <person name="Dima B."/>
            <person name="Sanchez-Garcia M."/>
            <person name="Sanchez-Ramirez S."/>
            <person name="Szollosi G.J."/>
            <person name="Szarkandi J.G."/>
            <person name="Papp V."/>
            <person name="Albert L."/>
            <person name="Andreopoulos W."/>
            <person name="Angelini C."/>
            <person name="Antonin V."/>
            <person name="Barry K.W."/>
            <person name="Bougher N.L."/>
            <person name="Buchanan P."/>
            <person name="Buyck B."/>
            <person name="Bense V."/>
            <person name="Catcheside P."/>
            <person name="Chovatia M."/>
            <person name="Cooper J."/>
            <person name="Damon W."/>
            <person name="Desjardin D."/>
            <person name="Finy P."/>
            <person name="Geml J."/>
            <person name="Haridas S."/>
            <person name="Hughes K."/>
            <person name="Justo A."/>
            <person name="Karasinski D."/>
            <person name="Kautmanova I."/>
            <person name="Kiss B."/>
            <person name="Kocsube S."/>
            <person name="Kotiranta H."/>
            <person name="LaButti K.M."/>
            <person name="Lechner B.E."/>
            <person name="Liimatainen K."/>
            <person name="Lipzen A."/>
            <person name="Lukacs Z."/>
            <person name="Mihaltcheva S."/>
            <person name="Morgado L.N."/>
            <person name="Niskanen T."/>
            <person name="Noordeloos M.E."/>
            <person name="Ohm R.A."/>
            <person name="Ortiz-Santana B."/>
            <person name="Ovrebo C."/>
            <person name="Racz N."/>
            <person name="Riley R."/>
            <person name="Savchenko A."/>
            <person name="Shiryaev A."/>
            <person name="Soop K."/>
            <person name="Spirin V."/>
            <person name="Szebenyi C."/>
            <person name="Tomsovsky M."/>
            <person name="Tulloss R.E."/>
            <person name="Uehling J."/>
            <person name="Grigoriev I.V."/>
            <person name="Vagvolgyi C."/>
            <person name="Papp T."/>
            <person name="Martin F.M."/>
            <person name="Miettinen O."/>
            <person name="Hibbett D.S."/>
            <person name="Nagy L.G."/>
        </authorList>
    </citation>
    <scope>NUCLEOTIDE SEQUENCE [LARGE SCALE GENOMIC DNA]</scope>
    <source>
        <strain evidence="1 2">FP101781</strain>
    </source>
</reference>
<dbReference type="Proteomes" id="UP000298030">
    <property type="component" value="Unassembled WGS sequence"/>
</dbReference>
<name>A0A4Y7TZV7_COPMI</name>
<dbReference type="Gene3D" id="2.60.120.620">
    <property type="entry name" value="q2cbj1_9rhob like domain"/>
    <property type="match status" value="1"/>
</dbReference>
<protein>
    <recommendedName>
        <fullName evidence="3">Phytanoyl-CoA dioxygenase</fullName>
    </recommendedName>
</protein>
<dbReference type="AlphaFoldDB" id="A0A4Y7TZV7"/>
<evidence type="ECO:0000313" key="1">
    <source>
        <dbReference type="EMBL" id="TEB39348.1"/>
    </source>
</evidence>
<dbReference type="EMBL" id="QPFP01000002">
    <property type="protein sequence ID" value="TEB39348.1"/>
    <property type="molecule type" value="Genomic_DNA"/>
</dbReference>
<dbReference type="InterPro" id="IPR008775">
    <property type="entry name" value="Phytyl_CoA_dOase-like"/>
</dbReference>
<evidence type="ECO:0000313" key="2">
    <source>
        <dbReference type="Proteomes" id="UP000298030"/>
    </source>
</evidence>
<keyword evidence="2" id="KW-1185">Reference proteome</keyword>
<accession>A0A4Y7TZV7</accession>
<evidence type="ECO:0008006" key="3">
    <source>
        <dbReference type="Google" id="ProtNLM"/>
    </source>
</evidence>
<dbReference type="Pfam" id="PF05721">
    <property type="entry name" value="PhyH"/>
    <property type="match status" value="1"/>
</dbReference>